<dbReference type="EMBL" id="JBHTIO010000023">
    <property type="protein sequence ID" value="MFD0896964.1"/>
    <property type="molecule type" value="Genomic_DNA"/>
</dbReference>
<keyword evidence="6" id="KW-0413">Isomerase</keyword>
<comment type="catalytic activity">
    <reaction evidence="1">
        <text>a uridine in RNA = a pseudouridine in RNA</text>
        <dbReference type="Rhea" id="RHEA:48348"/>
        <dbReference type="Rhea" id="RHEA-COMP:12068"/>
        <dbReference type="Rhea" id="RHEA-COMP:12069"/>
        <dbReference type="ChEBI" id="CHEBI:65314"/>
        <dbReference type="ChEBI" id="CHEBI:65315"/>
    </reaction>
</comment>
<evidence type="ECO:0000313" key="7">
    <source>
        <dbReference type="Proteomes" id="UP001597104"/>
    </source>
</evidence>
<accession>A0ABW3EBU6</accession>
<gene>
    <name evidence="6" type="ORF">ACFQZ7_04345</name>
</gene>
<name>A0ABW3EBU6_9LACO</name>
<reference evidence="7" key="1">
    <citation type="journal article" date="2019" name="Int. J. Syst. Evol. Microbiol.">
        <title>The Global Catalogue of Microorganisms (GCM) 10K type strain sequencing project: providing services to taxonomists for standard genome sequencing and annotation.</title>
        <authorList>
            <consortium name="The Broad Institute Genomics Platform"/>
            <consortium name="The Broad Institute Genome Sequencing Center for Infectious Disease"/>
            <person name="Wu L."/>
            <person name="Ma J."/>
        </authorList>
    </citation>
    <scope>NUCLEOTIDE SEQUENCE [LARGE SCALE GENOMIC DNA]</scope>
    <source>
        <strain evidence="7">CCM 8925</strain>
    </source>
</reference>
<dbReference type="CDD" id="cd02869">
    <property type="entry name" value="PseudoU_synth_RluA_like"/>
    <property type="match status" value="1"/>
</dbReference>
<dbReference type="Proteomes" id="UP001597104">
    <property type="component" value="Unassembled WGS sequence"/>
</dbReference>
<dbReference type="PANTHER" id="PTHR21600">
    <property type="entry name" value="MITOCHONDRIAL RNA PSEUDOURIDINE SYNTHASE"/>
    <property type="match status" value="1"/>
</dbReference>
<dbReference type="SUPFAM" id="SSF55120">
    <property type="entry name" value="Pseudouridine synthase"/>
    <property type="match status" value="1"/>
</dbReference>
<dbReference type="RefSeq" id="WP_137638397.1">
    <property type="nucleotide sequence ID" value="NZ_BJDN01000024.1"/>
</dbReference>
<dbReference type="InterPro" id="IPR006145">
    <property type="entry name" value="PsdUridine_synth_RsuA/RluA"/>
</dbReference>
<feature type="domain" description="Pseudouridine synthase RsuA/RluA-like" evidence="5">
    <location>
        <begin position="84"/>
        <end position="237"/>
    </location>
</feature>
<dbReference type="InterPro" id="IPR020103">
    <property type="entry name" value="PsdUridine_synth_cat_dom_sf"/>
</dbReference>
<evidence type="ECO:0000256" key="4">
    <source>
        <dbReference type="ARBA" id="ARBA00033164"/>
    </source>
</evidence>
<dbReference type="Gene3D" id="3.30.2350.10">
    <property type="entry name" value="Pseudouridine synthase"/>
    <property type="match status" value="1"/>
</dbReference>
<evidence type="ECO:0000256" key="2">
    <source>
        <dbReference type="ARBA" id="ARBA00010876"/>
    </source>
</evidence>
<evidence type="ECO:0000313" key="6">
    <source>
        <dbReference type="EMBL" id="MFD0896964.1"/>
    </source>
</evidence>
<dbReference type="Pfam" id="PF00849">
    <property type="entry name" value="PseudoU_synth_2"/>
    <property type="match status" value="1"/>
</dbReference>
<dbReference type="GO" id="GO:0016853">
    <property type="term" value="F:isomerase activity"/>
    <property type="evidence" value="ECO:0007669"/>
    <property type="project" value="UniProtKB-KW"/>
</dbReference>
<evidence type="ECO:0000259" key="5">
    <source>
        <dbReference type="Pfam" id="PF00849"/>
    </source>
</evidence>
<comment type="similarity">
    <text evidence="2">Belongs to the pseudouridine synthase RluA family.</text>
</comment>
<dbReference type="InterPro" id="IPR050188">
    <property type="entry name" value="RluA_PseudoU_synthase"/>
</dbReference>
<keyword evidence="7" id="KW-1185">Reference proteome</keyword>
<evidence type="ECO:0000256" key="3">
    <source>
        <dbReference type="ARBA" id="ARBA00031870"/>
    </source>
</evidence>
<evidence type="ECO:0000256" key="1">
    <source>
        <dbReference type="ARBA" id="ARBA00000073"/>
    </source>
</evidence>
<proteinExistence type="inferred from homology"/>
<sequence length="303" mass="33644">MEFSWQNRGAEVTVAHFLQQQGLSKHLCRQLKWQGKVWVAEQPARLNDRLPVNAVIKIKLPAERGLPQAAISLQPLSILYETAHWLVINKPANVASVPGPQTGVDTIVSRVRGYLLQQGSENIVPHLLSRLDYATSGVLLVAKHAFAQSRVDLAPVPVVQAKIYLAVVAGRISSPHGLITLPLGRCPTQIAGVIDLKGRPAQTEFWTQAYLPALDATILQVKLHSGRRHQIRVHLQAVGHPLLGDDLYGGPMKSGISRQALHAWQLIFRDPFTQKTTRINAPIPQDLQRLLKNTNIQYNRHCQ</sequence>
<protein>
    <recommendedName>
        <fullName evidence="3">RNA pseudouridylate synthase</fullName>
    </recommendedName>
    <alternativeName>
        <fullName evidence="4">RNA-uridine isomerase</fullName>
    </alternativeName>
</protein>
<comment type="caution">
    <text evidence="6">The sequence shown here is derived from an EMBL/GenBank/DDBJ whole genome shotgun (WGS) entry which is preliminary data.</text>
</comment>
<organism evidence="6 7">
    <name type="scientific">Loigolactobacillus binensis</name>
    <dbReference type="NCBI Taxonomy" id="2559922"/>
    <lineage>
        <taxon>Bacteria</taxon>
        <taxon>Bacillati</taxon>
        <taxon>Bacillota</taxon>
        <taxon>Bacilli</taxon>
        <taxon>Lactobacillales</taxon>
        <taxon>Lactobacillaceae</taxon>
        <taxon>Loigolactobacillus</taxon>
    </lineage>
</organism>
<dbReference type="PANTHER" id="PTHR21600:SF87">
    <property type="entry name" value="RNA PSEUDOURIDYLATE SYNTHASE DOMAIN-CONTAINING PROTEIN 1"/>
    <property type="match status" value="1"/>
</dbReference>